<protein>
    <recommendedName>
        <fullName evidence="2">SAV-6107-like HEPN domain-containing protein</fullName>
    </recommendedName>
</protein>
<proteinExistence type="predicted"/>
<evidence type="ECO:0000256" key="1">
    <source>
        <dbReference type="SAM" id="MobiDB-lite"/>
    </source>
</evidence>
<evidence type="ECO:0000313" key="3">
    <source>
        <dbReference type="EMBL" id="OQO92124.1"/>
    </source>
</evidence>
<name>A0A1V9A5B0_SACPI</name>
<dbReference type="Proteomes" id="UP000192591">
    <property type="component" value="Unassembled WGS sequence"/>
</dbReference>
<dbReference type="EMBL" id="MWIH01000005">
    <property type="protein sequence ID" value="OQO92124.1"/>
    <property type="molecule type" value="Genomic_DNA"/>
</dbReference>
<gene>
    <name evidence="3" type="ORF">B1813_07635</name>
</gene>
<feature type="domain" description="SAV-6107-like HEPN" evidence="2">
    <location>
        <begin position="69"/>
        <end position="161"/>
    </location>
</feature>
<dbReference type="AlphaFoldDB" id="A0A1V9A5B0"/>
<comment type="caution">
    <text evidence="3">The sequence shown here is derived from an EMBL/GenBank/DDBJ whole genome shotgun (WGS) entry which is preliminary data.</text>
</comment>
<keyword evidence="4" id="KW-1185">Reference proteome</keyword>
<reference evidence="3 4" key="1">
    <citation type="submission" date="2017-02" db="EMBL/GenBank/DDBJ databases">
        <title>Draft genome of Saccharomonospora sp. 154.</title>
        <authorList>
            <person name="Alonso-Carmona G.S."/>
            <person name="De La Haba R."/>
            <person name="Vera-Gargallo B."/>
            <person name="Sandoval-Trujillo A.H."/>
            <person name="Ramirez-Duran N."/>
            <person name="Ventosa A."/>
        </authorList>
    </citation>
    <scope>NUCLEOTIDE SEQUENCE [LARGE SCALE GENOMIC DNA]</scope>
    <source>
        <strain evidence="3 4">LRS4.154</strain>
    </source>
</reference>
<feature type="region of interest" description="Disordered" evidence="1">
    <location>
        <begin position="168"/>
        <end position="191"/>
    </location>
</feature>
<dbReference type="InterPro" id="IPR040891">
    <property type="entry name" value="HEPN_SAV_6107"/>
</dbReference>
<sequence length="191" mass="20325">MTVEFARGFARGFAPRHEAVWPTPSRAAGAASGDRVASAAPLFEPRPPAPPDAVSLLAQARRGLAEAGREAAPAARFEASYLAALRAAAAVLVVRGRPHRRAAKPESAWRLLASTAPELGEWVEYFAAHSATHAAAQAGITRRIDTALADELRARAGEFVALGHRVVHGEHRDPGTPGCGARSRAPRRRRR</sequence>
<organism evidence="3 4">
    <name type="scientific">Saccharomonospora piscinae</name>
    <dbReference type="NCBI Taxonomy" id="687388"/>
    <lineage>
        <taxon>Bacteria</taxon>
        <taxon>Bacillati</taxon>
        <taxon>Actinomycetota</taxon>
        <taxon>Actinomycetes</taxon>
        <taxon>Pseudonocardiales</taxon>
        <taxon>Pseudonocardiaceae</taxon>
        <taxon>Saccharomonospora</taxon>
    </lineage>
</organism>
<dbReference type="RefSeq" id="WP_081191234.1">
    <property type="nucleotide sequence ID" value="NZ_MWIH01000005.1"/>
</dbReference>
<evidence type="ECO:0000313" key="4">
    <source>
        <dbReference type="Proteomes" id="UP000192591"/>
    </source>
</evidence>
<dbReference type="Pfam" id="PF18726">
    <property type="entry name" value="HEPN_SAV_6107"/>
    <property type="match status" value="1"/>
</dbReference>
<accession>A0A1V9A5B0</accession>
<dbReference type="STRING" id="1962155.B1813_07635"/>
<evidence type="ECO:0000259" key="2">
    <source>
        <dbReference type="Pfam" id="PF18726"/>
    </source>
</evidence>